<proteinExistence type="predicted"/>
<organism evidence="2">
    <name type="scientific">Oxyrrhis marina</name>
    <name type="common">Dinoflagellate</name>
    <dbReference type="NCBI Taxonomy" id="2969"/>
    <lineage>
        <taxon>Eukaryota</taxon>
        <taxon>Sar</taxon>
        <taxon>Alveolata</taxon>
        <taxon>Dinophyceae</taxon>
        <taxon>Oxyrrhinales</taxon>
        <taxon>Oxyrrhinaceae</taxon>
        <taxon>Oxyrrhis</taxon>
    </lineage>
</organism>
<keyword evidence="1" id="KW-1133">Transmembrane helix</keyword>
<evidence type="ECO:0000256" key="1">
    <source>
        <dbReference type="SAM" id="Phobius"/>
    </source>
</evidence>
<reference evidence="2" key="1">
    <citation type="submission" date="2021-01" db="EMBL/GenBank/DDBJ databases">
        <authorList>
            <person name="Corre E."/>
            <person name="Pelletier E."/>
            <person name="Niang G."/>
            <person name="Scheremetjew M."/>
            <person name="Finn R."/>
            <person name="Kale V."/>
            <person name="Holt S."/>
            <person name="Cochrane G."/>
            <person name="Meng A."/>
            <person name="Brown T."/>
            <person name="Cohen L."/>
        </authorList>
    </citation>
    <scope>NUCLEOTIDE SEQUENCE</scope>
    <source>
        <strain evidence="2">CCMP1795</strain>
    </source>
</reference>
<evidence type="ECO:0000313" key="2">
    <source>
        <dbReference type="EMBL" id="CAE0615084.1"/>
    </source>
</evidence>
<feature type="transmembrane region" description="Helical" evidence="1">
    <location>
        <begin position="57"/>
        <end position="79"/>
    </location>
</feature>
<protein>
    <submittedName>
        <fullName evidence="2">Uncharacterized protein</fullName>
    </submittedName>
</protein>
<keyword evidence="1" id="KW-0812">Transmembrane</keyword>
<dbReference type="AlphaFoldDB" id="A0A7S3UIG3"/>
<keyword evidence="1" id="KW-0472">Membrane</keyword>
<name>A0A7S3UIG3_OXYMA</name>
<gene>
    <name evidence="2" type="ORF">OMAR00292_LOCUS959</name>
</gene>
<accession>A0A7S3UIG3</accession>
<dbReference type="EMBL" id="HBIT01002320">
    <property type="protein sequence ID" value="CAE0615084.1"/>
    <property type="molecule type" value="Transcribed_RNA"/>
</dbReference>
<sequence>MLKKLNMLNKPATNVAIAARAPRIRIKALLPFVVSDHAWEIFSFHVRLGFNLSQNGFTSIVGFVVGIYLIAVAVIYFIWGFTHRKEVSMTEPLNGATNV</sequence>